<dbReference type="InterPro" id="IPR047084">
    <property type="entry name" value="GFAT_N"/>
</dbReference>
<dbReference type="Proteomes" id="UP000070449">
    <property type="component" value="Unassembled WGS sequence"/>
</dbReference>
<dbReference type="NCBIfam" id="NF001484">
    <property type="entry name" value="PRK00331.1"/>
    <property type="match status" value="1"/>
</dbReference>
<evidence type="ECO:0000313" key="11">
    <source>
        <dbReference type="Proteomes" id="UP000070449"/>
    </source>
</evidence>
<keyword evidence="4 10" id="KW-0032">Aminotransferase</keyword>
<dbReference type="InterPro" id="IPR001347">
    <property type="entry name" value="SIS_dom"/>
</dbReference>
<keyword evidence="7" id="KW-0315">Glutamine amidotransferase</keyword>
<reference evidence="10 11" key="1">
    <citation type="submission" date="2015-02" db="EMBL/GenBank/DDBJ databases">
        <title>Improved understanding of the partial-nitritation anammox process through 23 genomes representing the majority of the microbial community.</title>
        <authorList>
            <person name="Speth D.R."/>
            <person name="In T Zandt M."/>
            <person name="Guerrero Cruz S."/>
            <person name="Jetten M.S."/>
            <person name="Dutilh B.E."/>
        </authorList>
    </citation>
    <scope>NUCLEOTIDE SEQUENCE [LARGE SCALE GENOMIC DNA]</scope>
    <source>
        <strain evidence="10">OLB21</strain>
    </source>
</reference>
<dbReference type="InterPro" id="IPR029055">
    <property type="entry name" value="Ntn_hydrolases_N"/>
</dbReference>
<dbReference type="InterPro" id="IPR005855">
    <property type="entry name" value="GFAT"/>
</dbReference>
<organism evidence="10 11">
    <name type="scientific">candidate division WS6 bacterium OLB21</name>
    <dbReference type="NCBI Taxonomy" id="1617427"/>
    <lineage>
        <taxon>Bacteria</taxon>
        <taxon>Candidatus Dojkabacteria</taxon>
    </lineage>
</organism>
<evidence type="ECO:0000313" key="10">
    <source>
        <dbReference type="EMBL" id="KXK09503.1"/>
    </source>
</evidence>
<dbReference type="EC" id="2.6.1.16" evidence="2"/>
<dbReference type="GO" id="GO:0006487">
    <property type="term" value="P:protein N-linked glycosylation"/>
    <property type="evidence" value="ECO:0007669"/>
    <property type="project" value="TreeGrafter"/>
</dbReference>
<dbReference type="InterPro" id="IPR035466">
    <property type="entry name" value="GlmS/AgaS_SIS"/>
</dbReference>
<proteinExistence type="predicted"/>
<dbReference type="Gene3D" id="3.40.50.10490">
    <property type="entry name" value="Glucose-6-phosphate isomerase like protein, domain 1"/>
    <property type="match status" value="2"/>
</dbReference>
<protein>
    <recommendedName>
        <fullName evidence="3">Glutamine--fructose-6-phosphate aminotransferase [isomerizing]</fullName>
        <ecNumber evidence="2">2.6.1.16</ecNumber>
    </recommendedName>
</protein>
<dbReference type="GO" id="GO:0006002">
    <property type="term" value="P:fructose 6-phosphate metabolic process"/>
    <property type="evidence" value="ECO:0007669"/>
    <property type="project" value="TreeGrafter"/>
</dbReference>
<dbReference type="InterPro" id="IPR046348">
    <property type="entry name" value="SIS_dom_sf"/>
</dbReference>
<dbReference type="InterPro" id="IPR035490">
    <property type="entry name" value="GlmS/FrlB_SIS"/>
</dbReference>
<dbReference type="Pfam" id="PF13522">
    <property type="entry name" value="GATase_6"/>
    <property type="match status" value="1"/>
</dbReference>
<dbReference type="CDD" id="cd00714">
    <property type="entry name" value="GFAT"/>
    <property type="match status" value="1"/>
</dbReference>
<dbReference type="PATRIC" id="fig|1617427.3.peg.576"/>
<dbReference type="CDD" id="cd05008">
    <property type="entry name" value="SIS_GlmS_GlmD_1"/>
    <property type="match status" value="1"/>
</dbReference>
<dbReference type="PANTHER" id="PTHR10937">
    <property type="entry name" value="GLUCOSAMINE--FRUCTOSE-6-PHOSPHATE AMINOTRANSFERASE, ISOMERIZING"/>
    <property type="match status" value="1"/>
</dbReference>
<evidence type="ECO:0000256" key="5">
    <source>
        <dbReference type="ARBA" id="ARBA00022679"/>
    </source>
</evidence>
<dbReference type="NCBIfam" id="TIGR01135">
    <property type="entry name" value="glmS"/>
    <property type="match status" value="1"/>
</dbReference>
<dbReference type="CDD" id="cd05009">
    <property type="entry name" value="SIS_GlmS_GlmD_2"/>
    <property type="match status" value="1"/>
</dbReference>
<evidence type="ECO:0000259" key="9">
    <source>
        <dbReference type="PROSITE" id="PS51464"/>
    </source>
</evidence>
<sequence>MCGIFGYAGSNSAGHLVVKGLQRLEYRGYDSWGIAISENNKIAFVKSLQPLAEAADIYNKEKFMPANTAIGHTRWATHGGVTNVNAHPHLSKSGEFALVHNGIVENYQTLKEELIAQGYDFVSETDTEVIVRLVEAELVHTKSLEQALVSAFLKLDGRNTIALLESKTYLILAIRNGSPLVLGKAADGYFLGSDSLSFADETNEVLILDDMQMVSITKNILKIHDIKTNKPVFKDFKKIESQNVLVDKDGYEHFMLKEISEQSHTIKIASNSEEILASGFEKVCKSASRIFTVGAGSAAYAAGQIAYYLRSYASLPAFELKAYEFESYAKQFTDQDLVIAVSQSGETADTIEAIEIAKQKNVTIASIVNMQGSTIPAISDYSFFTRSGPEICVVSTKAFSAQCAWGLALAKAVAGDIQGHKKEIHDVQHKLEQYLSDSINKGAQDLAKLLSKHEHVFVLGRGQNYFIALEGALKLKETTYTHAEGFAAGELKHGVIALIEKGTPVIVLISDDAYHNAMINAAAEIKSRGAYVIGIAASDNPLFDKHIPSVDLKHLSALANLIPIQLTAYYLALELGLPPDKPRNLAKSVTVK</sequence>
<feature type="domain" description="SIS" evidence="9">
    <location>
        <begin position="280"/>
        <end position="422"/>
    </location>
</feature>
<dbReference type="SUPFAM" id="SSF53697">
    <property type="entry name" value="SIS domain"/>
    <property type="match status" value="1"/>
</dbReference>
<evidence type="ECO:0000256" key="7">
    <source>
        <dbReference type="ARBA" id="ARBA00022962"/>
    </source>
</evidence>
<dbReference type="InterPro" id="IPR017932">
    <property type="entry name" value="GATase_2_dom"/>
</dbReference>
<comment type="caution">
    <text evidence="10">The sequence shown here is derived from an EMBL/GenBank/DDBJ whole genome shotgun (WGS) entry which is preliminary data.</text>
</comment>
<evidence type="ECO:0000256" key="6">
    <source>
        <dbReference type="ARBA" id="ARBA00022737"/>
    </source>
</evidence>
<dbReference type="PROSITE" id="PS51464">
    <property type="entry name" value="SIS"/>
    <property type="match status" value="2"/>
</dbReference>
<dbReference type="FunFam" id="3.60.20.10:FF:000006">
    <property type="entry name" value="Glutamine--fructose-6-phosphate aminotransferase [isomerizing]"/>
    <property type="match status" value="1"/>
</dbReference>
<dbReference type="GO" id="GO:0097367">
    <property type="term" value="F:carbohydrate derivative binding"/>
    <property type="evidence" value="ECO:0007669"/>
    <property type="project" value="InterPro"/>
</dbReference>
<dbReference type="Gene3D" id="3.60.20.10">
    <property type="entry name" value="Glutamine Phosphoribosylpyrophosphate, subunit 1, domain 1"/>
    <property type="match status" value="1"/>
</dbReference>
<dbReference type="STRING" id="1617427.UZ20_WS6002000553"/>
<comment type="catalytic activity">
    <reaction evidence="1">
        <text>D-fructose 6-phosphate + L-glutamine = D-glucosamine 6-phosphate + L-glutamate</text>
        <dbReference type="Rhea" id="RHEA:13237"/>
        <dbReference type="ChEBI" id="CHEBI:29985"/>
        <dbReference type="ChEBI" id="CHEBI:58359"/>
        <dbReference type="ChEBI" id="CHEBI:58725"/>
        <dbReference type="ChEBI" id="CHEBI:61527"/>
        <dbReference type="EC" id="2.6.1.16"/>
    </reaction>
</comment>
<name>A0A136KJN3_9BACT</name>
<dbReference type="SUPFAM" id="SSF56235">
    <property type="entry name" value="N-terminal nucleophile aminohydrolases (Ntn hydrolases)"/>
    <property type="match status" value="1"/>
</dbReference>
<accession>A0A136KJN3</accession>
<evidence type="ECO:0000256" key="2">
    <source>
        <dbReference type="ARBA" id="ARBA00012916"/>
    </source>
</evidence>
<keyword evidence="5 10" id="KW-0808">Transferase</keyword>
<dbReference type="Pfam" id="PF01380">
    <property type="entry name" value="SIS"/>
    <property type="match status" value="2"/>
</dbReference>
<evidence type="ECO:0000256" key="4">
    <source>
        <dbReference type="ARBA" id="ARBA00022576"/>
    </source>
</evidence>
<gene>
    <name evidence="10" type="primary">glmS</name>
    <name evidence="10" type="ORF">UZ20_WS6002000553</name>
</gene>
<evidence type="ECO:0000256" key="3">
    <source>
        <dbReference type="ARBA" id="ARBA00016090"/>
    </source>
</evidence>
<dbReference type="PROSITE" id="PS51278">
    <property type="entry name" value="GATASE_TYPE_2"/>
    <property type="match status" value="1"/>
</dbReference>
<dbReference type="GO" id="GO:0006047">
    <property type="term" value="P:UDP-N-acetylglucosamine metabolic process"/>
    <property type="evidence" value="ECO:0007669"/>
    <property type="project" value="TreeGrafter"/>
</dbReference>
<dbReference type="EMBL" id="JYPD01000017">
    <property type="protein sequence ID" value="KXK09503.1"/>
    <property type="molecule type" value="Genomic_DNA"/>
</dbReference>
<dbReference type="AlphaFoldDB" id="A0A136KJN3"/>
<dbReference type="PANTHER" id="PTHR10937:SF0">
    <property type="entry name" value="GLUTAMINE--FRUCTOSE-6-PHOSPHATE TRANSAMINASE (ISOMERIZING)"/>
    <property type="match status" value="1"/>
</dbReference>
<dbReference type="GO" id="GO:0004360">
    <property type="term" value="F:glutamine-fructose-6-phosphate transaminase (isomerizing) activity"/>
    <property type="evidence" value="ECO:0007669"/>
    <property type="project" value="UniProtKB-EC"/>
</dbReference>
<keyword evidence="6" id="KW-0677">Repeat</keyword>
<feature type="domain" description="SIS" evidence="9">
    <location>
        <begin position="446"/>
        <end position="582"/>
    </location>
</feature>
<evidence type="ECO:0000256" key="1">
    <source>
        <dbReference type="ARBA" id="ARBA00001031"/>
    </source>
</evidence>
<feature type="domain" description="Glutamine amidotransferase type-2" evidence="8">
    <location>
        <begin position="2"/>
        <end position="219"/>
    </location>
</feature>
<evidence type="ECO:0000259" key="8">
    <source>
        <dbReference type="PROSITE" id="PS51278"/>
    </source>
</evidence>